<dbReference type="CDD" id="cd09272">
    <property type="entry name" value="RNase_HI_RT_Ty1"/>
    <property type="match status" value="1"/>
</dbReference>
<evidence type="ECO:0000313" key="1">
    <source>
        <dbReference type="EMBL" id="MBW0502461.1"/>
    </source>
</evidence>
<evidence type="ECO:0000313" key="2">
    <source>
        <dbReference type="Proteomes" id="UP000765509"/>
    </source>
</evidence>
<dbReference type="OrthoDB" id="3344688at2759"/>
<proteinExistence type="predicted"/>
<sequence length="102" mass="11383">MSFSVSSSTLSLLGDNQPSISLAKNPMSSNRTMHIDVKYHWLREQLSLNLFTLSYVPTTAMHADLLTKALHRVKHKGLLKHVCSSPLSSVELGGELHNNEKR</sequence>
<dbReference type="Proteomes" id="UP000765509">
    <property type="component" value="Unassembled WGS sequence"/>
</dbReference>
<reference evidence="1" key="1">
    <citation type="submission" date="2021-03" db="EMBL/GenBank/DDBJ databases">
        <title>Draft genome sequence of rust myrtle Austropuccinia psidii MF-1, a brazilian biotype.</title>
        <authorList>
            <person name="Quecine M.C."/>
            <person name="Pachon D.M.R."/>
            <person name="Bonatelli M.L."/>
            <person name="Correr F.H."/>
            <person name="Franceschini L.M."/>
            <person name="Leite T.F."/>
            <person name="Margarido G.R.A."/>
            <person name="Almeida C.A."/>
            <person name="Ferrarezi J.A."/>
            <person name="Labate C.A."/>
        </authorList>
    </citation>
    <scope>NUCLEOTIDE SEQUENCE</scope>
    <source>
        <strain evidence="1">MF-1</strain>
    </source>
</reference>
<dbReference type="AlphaFoldDB" id="A0A9Q3DL50"/>
<evidence type="ECO:0008006" key="3">
    <source>
        <dbReference type="Google" id="ProtNLM"/>
    </source>
</evidence>
<gene>
    <name evidence="1" type="ORF">O181_042176</name>
</gene>
<accession>A0A9Q3DL50</accession>
<organism evidence="1 2">
    <name type="scientific">Austropuccinia psidii MF-1</name>
    <dbReference type="NCBI Taxonomy" id="1389203"/>
    <lineage>
        <taxon>Eukaryota</taxon>
        <taxon>Fungi</taxon>
        <taxon>Dikarya</taxon>
        <taxon>Basidiomycota</taxon>
        <taxon>Pucciniomycotina</taxon>
        <taxon>Pucciniomycetes</taxon>
        <taxon>Pucciniales</taxon>
        <taxon>Sphaerophragmiaceae</taxon>
        <taxon>Austropuccinia</taxon>
    </lineage>
</organism>
<dbReference type="EMBL" id="AVOT02016832">
    <property type="protein sequence ID" value="MBW0502461.1"/>
    <property type="molecule type" value="Genomic_DNA"/>
</dbReference>
<protein>
    <recommendedName>
        <fullName evidence="3">Copia protein</fullName>
    </recommendedName>
</protein>
<name>A0A9Q3DL50_9BASI</name>
<comment type="caution">
    <text evidence="1">The sequence shown here is derived from an EMBL/GenBank/DDBJ whole genome shotgun (WGS) entry which is preliminary data.</text>
</comment>
<keyword evidence="2" id="KW-1185">Reference proteome</keyword>